<evidence type="ECO:0000256" key="15">
    <source>
        <dbReference type="ARBA" id="ARBA00023201"/>
    </source>
</evidence>
<keyword evidence="11" id="KW-0915">Sodium</keyword>
<dbReference type="GO" id="GO:0016655">
    <property type="term" value="F:oxidoreductase activity, acting on NAD(P)H, quinone or similar compound as acceptor"/>
    <property type="evidence" value="ECO:0007669"/>
    <property type="project" value="InterPro"/>
</dbReference>
<keyword evidence="12" id="KW-0406">Ion transport</keyword>
<keyword evidence="8" id="KW-1278">Translocase</keyword>
<evidence type="ECO:0000256" key="16">
    <source>
        <dbReference type="SAM" id="Phobius"/>
    </source>
</evidence>
<dbReference type="InterPro" id="IPR010204">
    <property type="entry name" value="NqrC"/>
</dbReference>
<dbReference type="AlphaFoldDB" id="A0A0F9C2Q0"/>
<keyword evidence="3" id="KW-0997">Cell inner membrane</keyword>
<organism evidence="18">
    <name type="scientific">marine sediment metagenome</name>
    <dbReference type="NCBI Taxonomy" id="412755"/>
    <lineage>
        <taxon>unclassified sequences</taxon>
        <taxon>metagenomes</taxon>
        <taxon>ecological metagenomes</taxon>
    </lineage>
</organism>
<accession>A0A0F9C2Q0</accession>
<keyword evidence="15" id="KW-0739">Sodium transport</keyword>
<evidence type="ECO:0000256" key="11">
    <source>
        <dbReference type="ARBA" id="ARBA00023053"/>
    </source>
</evidence>
<keyword evidence="6" id="KW-0288">FMN</keyword>
<keyword evidence="14 16" id="KW-0472">Membrane</keyword>
<sequence>MKSRFWKERIFPVVFMVAVTVVFISVVSGIYLSTRDMVKLNESLFLKRAVLYAADITVPGKGAAVDKVYRSRVRERLDSEGLVNHFEILEDNEISGYAVFAGGPGLWGKIEAVIGFTEMRDKLTGVEFIKQNETPGLGARIAEEWFKEQFRGKMGPFVLVPEGTAEAEKEVNAITGATRTSNFVLEIINQSLEDIKEGEWPKLR</sequence>
<gene>
    <name evidence="18" type="ORF">LCGC14_2374720</name>
</gene>
<dbReference type="GO" id="GO:0006814">
    <property type="term" value="P:sodium ion transport"/>
    <property type="evidence" value="ECO:0007669"/>
    <property type="project" value="UniProtKB-KW"/>
</dbReference>
<dbReference type="GO" id="GO:0010181">
    <property type="term" value="F:FMN binding"/>
    <property type="evidence" value="ECO:0007669"/>
    <property type="project" value="InterPro"/>
</dbReference>
<proteinExistence type="predicted"/>
<feature type="transmembrane region" description="Helical" evidence="16">
    <location>
        <begin position="12"/>
        <end position="32"/>
    </location>
</feature>
<evidence type="ECO:0000256" key="3">
    <source>
        <dbReference type="ARBA" id="ARBA00022519"/>
    </source>
</evidence>
<keyword evidence="9 16" id="KW-1133">Transmembrane helix</keyword>
<evidence type="ECO:0000256" key="10">
    <source>
        <dbReference type="ARBA" id="ARBA00023027"/>
    </source>
</evidence>
<keyword evidence="5" id="KW-0285">Flavoprotein</keyword>
<evidence type="ECO:0000256" key="14">
    <source>
        <dbReference type="ARBA" id="ARBA00023136"/>
    </source>
</evidence>
<keyword evidence="10" id="KW-0520">NAD</keyword>
<evidence type="ECO:0000256" key="9">
    <source>
        <dbReference type="ARBA" id="ARBA00022989"/>
    </source>
</evidence>
<feature type="domain" description="FMN-binding" evidence="17">
    <location>
        <begin position="105"/>
        <end position="195"/>
    </location>
</feature>
<keyword evidence="13" id="KW-0830">Ubiquinone</keyword>
<keyword evidence="1" id="KW-0813">Transport</keyword>
<evidence type="ECO:0000256" key="6">
    <source>
        <dbReference type="ARBA" id="ARBA00022643"/>
    </source>
</evidence>
<evidence type="ECO:0000256" key="7">
    <source>
        <dbReference type="ARBA" id="ARBA00022692"/>
    </source>
</evidence>
<dbReference type="PANTHER" id="PTHR37838:SF1">
    <property type="entry name" value="NA(+)-TRANSLOCATING NADH-QUINONE REDUCTASE SUBUNIT C"/>
    <property type="match status" value="1"/>
</dbReference>
<evidence type="ECO:0000256" key="5">
    <source>
        <dbReference type="ARBA" id="ARBA00022630"/>
    </source>
</evidence>
<evidence type="ECO:0000256" key="2">
    <source>
        <dbReference type="ARBA" id="ARBA00022475"/>
    </source>
</evidence>
<evidence type="ECO:0000256" key="12">
    <source>
        <dbReference type="ARBA" id="ARBA00023065"/>
    </source>
</evidence>
<dbReference type="Pfam" id="PF04205">
    <property type="entry name" value="FMN_bind"/>
    <property type="match status" value="1"/>
</dbReference>
<evidence type="ECO:0000256" key="4">
    <source>
        <dbReference type="ARBA" id="ARBA00022553"/>
    </source>
</evidence>
<dbReference type="InterPro" id="IPR007329">
    <property type="entry name" value="FMN-bd"/>
</dbReference>
<keyword evidence="4" id="KW-0597">Phosphoprotein</keyword>
<reference evidence="18" key="1">
    <citation type="journal article" date="2015" name="Nature">
        <title>Complex archaea that bridge the gap between prokaryotes and eukaryotes.</title>
        <authorList>
            <person name="Spang A."/>
            <person name="Saw J.H."/>
            <person name="Jorgensen S.L."/>
            <person name="Zaremba-Niedzwiedzka K."/>
            <person name="Martijn J."/>
            <person name="Lind A.E."/>
            <person name="van Eijk R."/>
            <person name="Schleper C."/>
            <person name="Guy L."/>
            <person name="Ettema T.J."/>
        </authorList>
    </citation>
    <scope>NUCLEOTIDE SEQUENCE</scope>
</reference>
<protein>
    <recommendedName>
        <fullName evidence="17">FMN-binding domain-containing protein</fullName>
    </recommendedName>
</protein>
<evidence type="ECO:0000313" key="18">
    <source>
        <dbReference type="EMBL" id="KKL28480.1"/>
    </source>
</evidence>
<evidence type="ECO:0000256" key="8">
    <source>
        <dbReference type="ARBA" id="ARBA00022967"/>
    </source>
</evidence>
<name>A0A0F9C2Q0_9ZZZZ</name>
<evidence type="ECO:0000259" key="17">
    <source>
        <dbReference type="SMART" id="SM00900"/>
    </source>
</evidence>
<dbReference type="GO" id="GO:0016020">
    <property type="term" value="C:membrane"/>
    <property type="evidence" value="ECO:0007669"/>
    <property type="project" value="InterPro"/>
</dbReference>
<evidence type="ECO:0000256" key="1">
    <source>
        <dbReference type="ARBA" id="ARBA00022448"/>
    </source>
</evidence>
<dbReference type="SMART" id="SM00900">
    <property type="entry name" value="FMN_bind"/>
    <property type="match status" value="1"/>
</dbReference>
<keyword evidence="7 16" id="KW-0812">Transmembrane</keyword>
<dbReference type="PANTHER" id="PTHR37838">
    <property type="entry name" value="NA(+)-TRANSLOCATING NADH-QUINONE REDUCTASE SUBUNIT C"/>
    <property type="match status" value="1"/>
</dbReference>
<evidence type="ECO:0000256" key="13">
    <source>
        <dbReference type="ARBA" id="ARBA00023075"/>
    </source>
</evidence>
<comment type="caution">
    <text evidence="18">The sequence shown here is derived from an EMBL/GenBank/DDBJ whole genome shotgun (WGS) entry which is preliminary data.</text>
</comment>
<dbReference type="EMBL" id="LAZR01035083">
    <property type="protein sequence ID" value="KKL28480.1"/>
    <property type="molecule type" value="Genomic_DNA"/>
</dbReference>
<keyword evidence="2" id="KW-1003">Cell membrane</keyword>